<sequence length="1124" mass="123746">MRFPVFSWLLLYSVTVLLITDEVLVFGGCLEDQKSLLLQLNESLSYRSRSVASKLASWTTTTDCCSWKGVTCHGDSGHVTGLDLSRENISGGINNSSSSLFNLRYLQSLNLAFNYFYSTAIPSGLAKLVNLTNLNLSNTGFTGQVPIEISRLTRLVSLDLSSISPGLTSLRLEKPNLRTLVRNLSGLRTLRLDGVNISANGSQWCRAISSALPNLEVLSLSNCYLSGPLDSSLSKLSLLSQIRLSQNNLSTELPIYFEKFIHLTSLRLSSCGLQGIFPERILQLRTLQSLDVSQNPLLHGSLPEFPQNGSLQSLVLSTTSFSGSLPDSIGNLSLLSKLELMGCSFNGTIPSSIIELNQLDSLDLSSNSFTGPIPSLPETLTQVKLAQNSSTGPLPDPLWKRLVNLDLRNNSLNGTIPSSLFTLPTLKSLFLGQNQFVGQLMQFGTSSLETLDLSSNKLEGPIPLSIFELQHLTVLQLSSNNFNGTIQPEMIQKLQNLTSLDLSYNSLLINATVCNSNSSFPQLGSLKLASCKLLCFPDFLRQNQSKLSTLDLSNNQIHGQIPTWIWKIGDGSLAYLNLSFNFLNNLEQPLPNMSYNSLAVLDLHSNLLQGPIPVLSSLLIYVDYSDNRFQSIIPSNITPFLVFTIFFSLSSNNLTGEIPESICSAGYLQVLNLSNNSLSGTIPSCLANMCENLMVLNLRQNHFVGHIPQEFPVGCSLRTLDLSGNRLEGQLPAALANCKQLEVLNLGNNRLNGKFPFCLGNSTNLRVLVLRSNRFSGPIEGLGPNYTFPQLQIVDLSSNSLTGNLPSGCFMTWTAIMVDEDKTQSKIKHETLRVRFLKYNQVSYYQDTVTVTTKGQEMELTKILTIYTSIDLSNNGFQGEIPDVIGNLTSLYFLNLSQNVLTGPIPSSLANLKQLESLDFSSNKLEGEIPQQLTSLTFLSFLNLSMNNLMGMIPTGNQFHTFTNASFERNEGLCGTPLSRTCSENKVEPPISNAKMGQQSDEFDWKLIISGVGFGGGAAMAVAPLMFWKKGREWYEKLVDRIVFMIIPSACLLYNTQDNKEEELPERSADSDEEEEGQDDKDRRVKFCIFCSKLDISRKKIVHNPNCSCHSTSPLIDSSTISPG</sequence>
<proteinExistence type="inferred from homology"/>
<dbReference type="Proteomes" id="UP001141806">
    <property type="component" value="Unassembled WGS sequence"/>
</dbReference>
<reference evidence="13" key="1">
    <citation type="journal article" date="2023" name="Plant J.">
        <title>The genome of the king protea, Protea cynaroides.</title>
        <authorList>
            <person name="Chang J."/>
            <person name="Duong T.A."/>
            <person name="Schoeman C."/>
            <person name="Ma X."/>
            <person name="Roodt D."/>
            <person name="Barker N."/>
            <person name="Li Z."/>
            <person name="Van de Peer Y."/>
            <person name="Mizrachi E."/>
        </authorList>
    </citation>
    <scope>NUCLEOTIDE SEQUENCE</scope>
    <source>
        <tissue evidence="13">Young leaves</tissue>
    </source>
</reference>
<dbReference type="InterPro" id="IPR003591">
    <property type="entry name" value="Leu-rich_rpt_typical-subtyp"/>
</dbReference>
<keyword evidence="9" id="KW-0472">Membrane</keyword>
<dbReference type="InterPro" id="IPR032675">
    <property type="entry name" value="LRR_dom_sf"/>
</dbReference>
<feature type="signal peptide" evidence="11">
    <location>
        <begin position="1"/>
        <end position="25"/>
    </location>
</feature>
<evidence type="ECO:0000256" key="4">
    <source>
        <dbReference type="ARBA" id="ARBA00022614"/>
    </source>
</evidence>
<dbReference type="PANTHER" id="PTHR48061">
    <property type="entry name" value="LEUCINE-RICH REPEAT RECEPTOR PROTEIN KINASE EMS1-LIKE-RELATED"/>
    <property type="match status" value="1"/>
</dbReference>
<evidence type="ECO:0000313" key="14">
    <source>
        <dbReference type="Proteomes" id="UP001141806"/>
    </source>
</evidence>
<dbReference type="SMART" id="SM00369">
    <property type="entry name" value="LRR_TYP"/>
    <property type="match status" value="10"/>
</dbReference>
<keyword evidence="14" id="KW-1185">Reference proteome</keyword>
<evidence type="ECO:0000313" key="13">
    <source>
        <dbReference type="EMBL" id="KAJ4969863.1"/>
    </source>
</evidence>
<keyword evidence="8" id="KW-1133">Transmembrane helix</keyword>
<evidence type="ECO:0000256" key="1">
    <source>
        <dbReference type="ARBA" id="ARBA00004251"/>
    </source>
</evidence>
<evidence type="ECO:0000256" key="9">
    <source>
        <dbReference type="ARBA" id="ARBA00023136"/>
    </source>
</evidence>
<comment type="caution">
    <text evidence="13">The sequence shown here is derived from an EMBL/GenBank/DDBJ whole genome shotgun (WGS) entry which is preliminary data.</text>
</comment>
<organism evidence="13 14">
    <name type="scientific">Protea cynaroides</name>
    <dbReference type="NCBI Taxonomy" id="273540"/>
    <lineage>
        <taxon>Eukaryota</taxon>
        <taxon>Viridiplantae</taxon>
        <taxon>Streptophyta</taxon>
        <taxon>Embryophyta</taxon>
        <taxon>Tracheophyta</taxon>
        <taxon>Spermatophyta</taxon>
        <taxon>Magnoliopsida</taxon>
        <taxon>Proteales</taxon>
        <taxon>Proteaceae</taxon>
        <taxon>Protea</taxon>
    </lineage>
</organism>
<evidence type="ECO:0000256" key="10">
    <source>
        <dbReference type="ARBA" id="ARBA00023180"/>
    </source>
</evidence>
<evidence type="ECO:0000259" key="12">
    <source>
        <dbReference type="Pfam" id="PF08263"/>
    </source>
</evidence>
<dbReference type="OrthoDB" id="676979at2759"/>
<dbReference type="InterPro" id="IPR001611">
    <property type="entry name" value="Leu-rich_rpt"/>
</dbReference>
<evidence type="ECO:0000256" key="11">
    <source>
        <dbReference type="SAM" id="SignalP"/>
    </source>
</evidence>
<dbReference type="InterPro" id="IPR046956">
    <property type="entry name" value="RLP23-like"/>
</dbReference>
<dbReference type="GO" id="GO:0005886">
    <property type="term" value="C:plasma membrane"/>
    <property type="evidence" value="ECO:0007669"/>
    <property type="project" value="UniProtKB-SubCell"/>
</dbReference>
<keyword evidence="10" id="KW-0325">Glycoprotein</keyword>
<evidence type="ECO:0000256" key="7">
    <source>
        <dbReference type="ARBA" id="ARBA00022737"/>
    </source>
</evidence>
<accession>A0A9Q0KFY4</accession>
<evidence type="ECO:0000256" key="8">
    <source>
        <dbReference type="ARBA" id="ARBA00022989"/>
    </source>
</evidence>
<evidence type="ECO:0000256" key="2">
    <source>
        <dbReference type="ARBA" id="ARBA00009592"/>
    </source>
</evidence>
<keyword evidence="3" id="KW-1003">Cell membrane</keyword>
<dbReference type="Pfam" id="PF00560">
    <property type="entry name" value="LRR_1"/>
    <property type="match status" value="12"/>
</dbReference>
<evidence type="ECO:0000256" key="3">
    <source>
        <dbReference type="ARBA" id="ARBA00022475"/>
    </source>
</evidence>
<dbReference type="SUPFAM" id="SSF52058">
    <property type="entry name" value="L domain-like"/>
    <property type="match status" value="3"/>
</dbReference>
<dbReference type="EMBL" id="JAMYWD010000005">
    <property type="protein sequence ID" value="KAJ4969863.1"/>
    <property type="molecule type" value="Genomic_DNA"/>
</dbReference>
<feature type="domain" description="Leucine-rich repeat-containing N-terminal plant-type" evidence="12">
    <location>
        <begin position="31"/>
        <end position="72"/>
    </location>
</feature>
<dbReference type="PRINTS" id="PR00019">
    <property type="entry name" value="LEURICHRPT"/>
</dbReference>
<dbReference type="Gene3D" id="3.80.10.10">
    <property type="entry name" value="Ribonuclease Inhibitor"/>
    <property type="match status" value="6"/>
</dbReference>
<name>A0A9Q0KFY4_9MAGN</name>
<dbReference type="FunFam" id="3.80.10.10:FF:000095">
    <property type="entry name" value="LRR receptor-like serine/threonine-protein kinase GSO1"/>
    <property type="match status" value="1"/>
</dbReference>
<dbReference type="PANTHER" id="PTHR48061:SF2">
    <property type="entry name" value="RECEPTOR LIKE PROTEIN 30-LIKE"/>
    <property type="match status" value="1"/>
</dbReference>
<evidence type="ECO:0000256" key="5">
    <source>
        <dbReference type="ARBA" id="ARBA00022692"/>
    </source>
</evidence>
<protein>
    <recommendedName>
        <fullName evidence="12">Leucine-rich repeat-containing N-terminal plant-type domain-containing protein</fullName>
    </recommendedName>
</protein>
<keyword evidence="7" id="KW-0677">Repeat</keyword>
<dbReference type="Pfam" id="PF13855">
    <property type="entry name" value="LRR_8"/>
    <property type="match status" value="2"/>
</dbReference>
<dbReference type="Pfam" id="PF08263">
    <property type="entry name" value="LRRNT_2"/>
    <property type="match status" value="1"/>
</dbReference>
<dbReference type="FunFam" id="3.80.10.10:FF:000041">
    <property type="entry name" value="LRR receptor-like serine/threonine-protein kinase ERECTA"/>
    <property type="match status" value="1"/>
</dbReference>
<gene>
    <name evidence="13" type="ORF">NE237_002962</name>
</gene>
<dbReference type="AlphaFoldDB" id="A0A9Q0KFY4"/>
<keyword evidence="5" id="KW-0812">Transmembrane</keyword>
<comment type="similarity">
    <text evidence="2">Belongs to the RLP family.</text>
</comment>
<keyword evidence="4" id="KW-0433">Leucine-rich repeat</keyword>
<keyword evidence="6 11" id="KW-0732">Signal</keyword>
<comment type="subcellular location">
    <subcellularLocation>
        <location evidence="1">Cell membrane</location>
        <topology evidence="1">Single-pass type I membrane protein</topology>
    </subcellularLocation>
</comment>
<evidence type="ECO:0000256" key="6">
    <source>
        <dbReference type="ARBA" id="ARBA00022729"/>
    </source>
</evidence>
<dbReference type="InterPro" id="IPR013210">
    <property type="entry name" value="LRR_N_plant-typ"/>
</dbReference>
<feature type="chain" id="PRO_5040404034" description="Leucine-rich repeat-containing N-terminal plant-type domain-containing protein" evidence="11">
    <location>
        <begin position="26"/>
        <end position="1124"/>
    </location>
</feature>